<dbReference type="InterPro" id="IPR001638">
    <property type="entry name" value="Solute-binding_3/MltF_N"/>
</dbReference>
<evidence type="ECO:0000256" key="1">
    <source>
        <dbReference type="ARBA" id="ARBA00000085"/>
    </source>
</evidence>
<dbReference type="Gene3D" id="1.10.287.130">
    <property type="match status" value="1"/>
</dbReference>
<evidence type="ECO:0000256" key="2">
    <source>
        <dbReference type="ARBA" id="ARBA00012438"/>
    </source>
</evidence>
<evidence type="ECO:0000259" key="14">
    <source>
        <dbReference type="PROSITE" id="PS50113"/>
    </source>
</evidence>
<dbReference type="PROSITE" id="PS50110">
    <property type="entry name" value="RESPONSE_REGULATORY"/>
    <property type="match status" value="1"/>
</dbReference>
<name>A0A0D2JC29_9BACT</name>
<dbReference type="Pfam" id="PF00072">
    <property type="entry name" value="Response_reg"/>
    <property type="match status" value="1"/>
</dbReference>
<feature type="domain" description="PAC" evidence="14">
    <location>
        <begin position="392"/>
        <end position="442"/>
    </location>
</feature>
<comment type="catalytic activity">
    <reaction evidence="1">
        <text>ATP + protein L-histidine = ADP + protein N-phospho-L-histidine.</text>
        <dbReference type="EC" id="2.7.13.3"/>
    </reaction>
</comment>
<dbReference type="CDD" id="cd00082">
    <property type="entry name" value="HisKA"/>
    <property type="match status" value="1"/>
</dbReference>
<keyword evidence="7" id="KW-0067">ATP-binding</keyword>
<dbReference type="InterPro" id="IPR035965">
    <property type="entry name" value="PAS-like_dom_sf"/>
</dbReference>
<dbReference type="InterPro" id="IPR011006">
    <property type="entry name" value="CheY-like_superfamily"/>
</dbReference>
<feature type="coiled-coil region" evidence="10">
    <location>
        <begin position="302"/>
        <end position="329"/>
    </location>
</feature>
<dbReference type="InterPro" id="IPR005467">
    <property type="entry name" value="His_kinase_dom"/>
</dbReference>
<keyword evidence="11" id="KW-1133">Transmembrane helix</keyword>
<dbReference type="InParanoid" id="A0A0D2JC29"/>
<dbReference type="Gene3D" id="3.30.565.10">
    <property type="entry name" value="Histidine kinase-like ATPase, C-terminal domain"/>
    <property type="match status" value="1"/>
</dbReference>
<dbReference type="AlphaFoldDB" id="A0A0D2JC29"/>
<dbReference type="CDD" id="cd00130">
    <property type="entry name" value="PAS"/>
    <property type="match status" value="1"/>
</dbReference>
<dbReference type="SUPFAM" id="SSF53850">
    <property type="entry name" value="Periplasmic binding protein-like II"/>
    <property type="match status" value="1"/>
</dbReference>
<dbReference type="STRING" id="1429043.X474_13975"/>
<keyword evidence="6" id="KW-0418">Kinase</keyword>
<dbReference type="Gene3D" id="3.40.190.10">
    <property type="entry name" value="Periplasmic binding protein-like II"/>
    <property type="match status" value="2"/>
</dbReference>
<keyword evidence="8" id="KW-0902">Two-component regulatory system</keyword>
<keyword evidence="11" id="KW-0472">Membrane</keyword>
<accession>A0A0D2JC29</accession>
<dbReference type="EC" id="2.7.13.3" evidence="2"/>
<dbReference type="RefSeq" id="WP_044349340.1">
    <property type="nucleotide sequence ID" value="NZ_AZAC01000016.1"/>
</dbReference>
<evidence type="ECO:0000256" key="7">
    <source>
        <dbReference type="ARBA" id="ARBA00022840"/>
    </source>
</evidence>
<dbReference type="EMBL" id="AZAC01000016">
    <property type="protein sequence ID" value="KIX13326.1"/>
    <property type="molecule type" value="Genomic_DNA"/>
</dbReference>
<dbReference type="Gene3D" id="3.30.450.20">
    <property type="entry name" value="PAS domain"/>
    <property type="match status" value="1"/>
</dbReference>
<dbReference type="CDD" id="cd00156">
    <property type="entry name" value="REC"/>
    <property type="match status" value="1"/>
</dbReference>
<dbReference type="Pfam" id="PF00497">
    <property type="entry name" value="SBP_bac_3"/>
    <property type="match status" value="1"/>
</dbReference>
<dbReference type="InterPro" id="IPR036097">
    <property type="entry name" value="HisK_dim/P_sf"/>
</dbReference>
<dbReference type="SMART" id="SM00091">
    <property type="entry name" value="PAS"/>
    <property type="match status" value="1"/>
</dbReference>
<protein>
    <recommendedName>
        <fullName evidence="2">histidine kinase</fullName>
        <ecNumber evidence="2">2.7.13.3</ecNumber>
    </recommendedName>
</protein>
<gene>
    <name evidence="15" type="ORF">X474_13975</name>
</gene>
<evidence type="ECO:0000256" key="6">
    <source>
        <dbReference type="ARBA" id="ARBA00022777"/>
    </source>
</evidence>
<dbReference type="InterPro" id="IPR036890">
    <property type="entry name" value="HATPase_C_sf"/>
</dbReference>
<keyword evidence="5" id="KW-0547">Nucleotide-binding</keyword>
<dbReference type="PANTHER" id="PTHR43065:SF42">
    <property type="entry name" value="TWO-COMPONENT SENSOR PPRA"/>
    <property type="match status" value="1"/>
</dbReference>
<dbReference type="SMART" id="SM00448">
    <property type="entry name" value="REC"/>
    <property type="match status" value="1"/>
</dbReference>
<feature type="domain" description="Histidine kinase" evidence="12">
    <location>
        <begin position="455"/>
        <end position="676"/>
    </location>
</feature>
<dbReference type="InterPro" id="IPR003594">
    <property type="entry name" value="HATPase_dom"/>
</dbReference>
<evidence type="ECO:0000256" key="4">
    <source>
        <dbReference type="ARBA" id="ARBA00022679"/>
    </source>
</evidence>
<feature type="domain" description="Response regulatory" evidence="13">
    <location>
        <begin position="699"/>
        <end position="815"/>
    </location>
</feature>
<evidence type="ECO:0000313" key="15">
    <source>
        <dbReference type="EMBL" id="KIX13326.1"/>
    </source>
</evidence>
<keyword evidence="11" id="KW-0812">Transmembrane</keyword>
<dbReference type="NCBIfam" id="TIGR00229">
    <property type="entry name" value="sensory_box"/>
    <property type="match status" value="1"/>
</dbReference>
<keyword evidence="4" id="KW-0808">Transferase</keyword>
<dbReference type="InterPro" id="IPR003661">
    <property type="entry name" value="HisK_dim/P_dom"/>
</dbReference>
<dbReference type="PANTHER" id="PTHR43065">
    <property type="entry name" value="SENSOR HISTIDINE KINASE"/>
    <property type="match status" value="1"/>
</dbReference>
<dbReference type="SUPFAM" id="SSF47384">
    <property type="entry name" value="Homodimeric domain of signal transducing histidine kinase"/>
    <property type="match status" value="1"/>
</dbReference>
<dbReference type="GO" id="GO:0006355">
    <property type="term" value="P:regulation of DNA-templated transcription"/>
    <property type="evidence" value="ECO:0007669"/>
    <property type="project" value="InterPro"/>
</dbReference>
<dbReference type="GO" id="GO:0000155">
    <property type="term" value="F:phosphorelay sensor kinase activity"/>
    <property type="evidence" value="ECO:0007669"/>
    <property type="project" value="InterPro"/>
</dbReference>
<evidence type="ECO:0000256" key="3">
    <source>
        <dbReference type="ARBA" id="ARBA00022553"/>
    </source>
</evidence>
<dbReference type="SUPFAM" id="SSF55874">
    <property type="entry name" value="ATPase domain of HSP90 chaperone/DNA topoisomerase II/histidine kinase"/>
    <property type="match status" value="1"/>
</dbReference>
<dbReference type="Pfam" id="PF00989">
    <property type="entry name" value="PAS"/>
    <property type="match status" value="1"/>
</dbReference>
<dbReference type="OrthoDB" id="9761263at2"/>
<dbReference type="SMART" id="SM00388">
    <property type="entry name" value="HisKA"/>
    <property type="match status" value="1"/>
</dbReference>
<dbReference type="Gene3D" id="3.40.50.2300">
    <property type="match status" value="1"/>
</dbReference>
<evidence type="ECO:0000256" key="11">
    <source>
        <dbReference type="SAM" id="Phobius"/>
    </source>
</evidence>
<comment type="caution">
    <text evidence="15">The sequence shown here is derived from an EMBL/GenBank/DDBJ whole genome shotgun (WGS) entry which is preliminary data.</text>
</comment>
<dbReference type="SUPFAM" id="SSF52172">
    <property type="entry name" value="CheY-like"/>
    <property type="match status" value="1"/>
</dbReference>
<feature type="transmembrane region" description="Helical" evidence="11">
    <location>
        <begin position="269"/>
        <end position="288"/>
    </location>
</feature>
<sequence length="818" mass="90615">MFRKLKFIQCILFFLFLFSGGGSELFCLPVIPASASDHIIARGDKNIPPHEFLDETGKPSGFNADITRAVAKATGLKVKLDYGAWDQVRKQLENGEIDLLTGMFYSKERARLVDFSRPHLIATYAVFVRNGSEIKNFSEIKGHYVLVEKGDFADDYLTGQKIYNNIVRVENPGRALRLLAAGQYDCAVLPRLIGVYFIDHNGLDNLCTVGEPILPRKYCFAVKKGDTKLLASLNEGLSIINNTGEYERIYQKWFGEVERKDKAKAVLKTAFWILTPVFILLILALLWTRSLKHQVFSKTRELVNELGERKKAEESLKESEEKYRLLVNNAAEAIFILQEGKICFANPTFIRLLGVSESELPNMPFSDFASHDKKDLDSEFFPEQLEGEEVQSEYRLELTSKKGQSVWLDLNLAPVTWQDKPATLCMARDITEQKSMEAQLRHSQKMEAIGTLAGGIAHDFNNILGGILGYAELGLLRESQHESNQKELEGVITATQKASRLVQQILTFSRHMSSDLKPLSVNEQVLHSVALLERTIPKMISIELDLAPDIKPVKGDENQLEQMLLNLGGNAKDAMPDGGVLGISTYNKYFSEDHSSLGLSAGDYAVIKVSDTGQGIQPEIMSKIFDPFFTTKEVGKGTGLGLSSVFGVVKGHGGQITCSSQVGKGTVFEIFLPTTKAIIKRQGSDSVFSFSEKESSGATILLVDDEEPLRQVGSQVLTARGFKALTAESGERALEIYKKRFDEIALVVLDVGMPGMGGHQCLAELLAFDPKVKVIIASGYAMRGKGKDTLALGARGYLGKPYGQNELLRKIKEILKET</sequence>
<dbReference type="InterPro" id="IPR004358">
    <property type="entry name" value="Sig_transdc_His_kin-like_C"/>
</dbReference>
<evidence type="ECO:0000259" key="12">
    <source>
        <dbReference type="PROSITE" id="PS50109"/>
    </source>
</evidence>
<dbReference type="SMART" id="SM00387">
    <property type="entry name" value="HATPase_c"/>
    <property type="match status" value="1"/>
</dbReference>
<proteinExistence type="predicted"/>
<keyword evidence="3 9" id="KW-0597">Phosphoprotein</keyword>
<evidence type="ECO:0000256" key="8">
    <source>
        <dbReference type="ARBA" id="ARBA00023012"/>
    </source>
</evidence>
<dbReference type="PROSITE" id="PS50113">
    <property type="entry name" value="PAC"/>
    <property type="match status" value="1"/>
</dbReference>
<evidence type="ECO:0000256" key="10">
    <source>
        <dbReference type="SAM" id="Coils"/>
    </source>
</evidence>
<dbReference type="Proteomes" id="UP000032233">
    <property type="component" value="Unassembled WGS sequence"/>
</dbReference>
<dbReference type="PRINTS" id="PR00344">
    <property type="entry name" value="BCTRLSENSOR"/>
</dbReference>
<dbReference type="CDD" id="cd13704">
    <property type="entry name" value="PBP2_HisK"/>
    <property type="match status" value="1"/>
</dbReference>
<dbReference type="SMART" id="SM00062">
    <property type="entry name" value="PBPb"/>
    <property type="match status" value="1"/>
</dbReference>
<feature type="modified residue" description="4-aspartylphosphate" evidence="9">
    <location>
        <position position="750"/>
    </location>
</feature>
<dbReference type="InterPro" id="IPR013767">
    <property type="entry name" value="PAS_fold"/>
</dbReference>
<keyword evidence="10" id="KW-0175">Coiled coil</keyword>
<evidence type="ECO:0000313" key="16">
    <source>
        <dbReference type="Proteomes" id="UP000032233"/>
    </source>
</evidence>
<dbReference type="InterPro" id="IPR000014">
    <property type="entry name" value="PAS"/>
</dbReference>
<dbReference type="InterPro" id="IPR000700">
    <property type="entry name" value="PAS-assoc_C"/>
</dbReference>
<evidence type="ECO:0000259" key="13">
    <source>
        <dbReference type="PROSITE" id="PS50110"/>
    </source>
</evidence>
<dbReference type="SUPFAM" id="SSF55785">
    <property type="entry name" value="PYP-like sensor domain (PAS domain)"/>
    <property type="match status" value="1"/>
</dbReference>
<dbReference type="PROSITE" id="PS50109">
    <property type="entry name" value="HIS_KIN"/>
    <property type="match status" value="1"/>
</dbReference>
<evidence type="ECO:0000256" key="5">
    <source>
        <dbReference type="ARBA" id="ARBA00022741"/>
    </source>
</evidence>
<reference evidence="15 16" key="1">
    <citation type="submission" date="2013-11" db="EMBL/GenBank/DDBJ databases">
        <title>Metagenomic analysis of a methanogenic consortium involved in long chain n-alkane degradation.</title>
        <authorList>
            <person name="Davidova I.A."/>
            <person name="Callaghan A.V."/>
            <person name="Wawrik B."/>
            <person name="Pruitt S."/>
            <person name="Marks C."/>
            <person name="Duncan K.E."/>
            <person name="Suflita J.M."/>
        </authorList>
    </citation>
    <scope>NUCLEOTIDE SEQUENCE [LARGE SCALE GENOMIC DNA]</scope>
    <source>
        <strain evidence="15 16">SPR</strain>
    </source>
</reference>
<keyword evidence="16" id="KW-1185">Reference proteome</keyword>
<organism evidence="15 16">
    <name type="scientific">Dethiosulfatarculus sandiegensis</name>
    <dbReference type="NCBI Taxonomy" id="1429043"/>
    <lineage>
        <taxon>Bacteria</taxon>
        <taxon>Pseudomonadati</taxon>
        <taxon>Thermodesulfobacteriota</taxon>
        <taxon>Desulfarculia</taxon>
        <taxon>Desulfarculales</taxon>
        <taxon>Desulfarculaceae</taxon>
        <taxon>Dethiosulfatarculus</taxon>
    </lineage>
</organism>
<dbReference type="GO" id="GO:0005524">
    <property type="term" value="F:ATP binding"/>
    <property type="evidence" value="ECO:0007669"/>
    <property type="project" value="UniProtKB-KW"/>
</dbReference>
<evidence type="ECO:0000256" key="9">
    <source>
        <dbReference type="PROSITE-ProRule" id="PRU00169"/>
    </source>
</evidence>
<dbReference type="InterPro" id="IPR001789">
    <property type="entry name" value="Sig_transdc_resp-reg_receiver"/>
</dbReference>
<dbReference type="Pfam" id="PF00512">
    <property type="entry name" value="HisKA"/>
    <property type="match status" value="1"/>
</dbReference>
<dbReference type="Pfam" id="PF02518">
    <property type="entry name" value="HATPase_c"/>
    <property type="match status" value="1"/>
</dbReference>